<dbReference type="InterPro" id="IPR018389">
    <property type="entry name" value="DctP_fam"/>
</dbReference>
<dbReference type="PANTHER" id="PTHR33376">
    <property type="match status" value="1"/>
</dbReference>
<evidence type="ECO:0000313" key="6">
    <source>
        <dbReference type="Proteomes" id="UP000244224"/>
    </source>
</evidence>
<comment type="subcellular location">
    <subcellularLocation>
        <location evidence="1">Periplasm</location>
    </subcellularLocation>
</comment>
<evidence type="ECO:0000256" key="2">
    <source>
        <dbReference type="ARBA" id="ARBA00022729"/>
    </source>
</evidence>
<dbReference type="NCBIfam" id="NF037995">
    <property type="entry name" value="TRAP_S1"/>
    <property type="match status" value="1"/>
</dbReference>
<dbReference type="InterPro" id="IPR038404">
    <property type="entry name" value="TRAP_DctP_sf"/>
</dbReference>
<dbReference type="OrthoDB" id="7239472at2"/>
<dbReference type="EMBL" id="QBKP01000014">
    <property type="protein sequence ID" value="PTX47081.1"/>
    <property type="molecule type" value="Genomic_DNA"/>
</dbReference>
<evidence type="ECO:0000256" key="4">
    <source>
        <dbReference type="SAM" id="SignalP"/>
    </source>
</evidence>
<comment type="caution">
    <text evidence="5">The sequence shown here is derived from an EMBL/GenBank/DDBJ whole genome shotgun (WGS) entry which is preliminary data.</text>
</comment>
<organism evidence="5 6">
    <name type="scientific">Gemmobacter caeni</name>
    <dbReference type="NCBI Taxonomy" id="589035"/>
    <lineage>
        <taxon>Bacteria</taxon>
        <taxon>Pseudomonadati</taxon>
        <taxon>Pseudomonadota</taxon>
        <taxon>Alphaproteobacteria</taxon>
        <taxon>Rhodobacterales</taxon>
        <taxon>Paracoccaceae</taxon>
        <taxon>Gemmobacter</taxon>
    </lineage>
</organism>
<evidence type="ECO:0000313" key="5">
    <source>
        <dbReference type="EMBL" id="PTX47081.1"/>
    </source>
</evidence>
<dbReference type="Pfam" id="PF03480">
    <property type="entry name" value="DctP"/>
    <property type="match status" value="1"/>
</dbReference>
<dbReference type="RefSeq" id="WP_054303930.1">
    <property type="nucleotide sequence ID" value="NZ_QBKP01000014.1"/>
</dbReference>
<keyword evidence="3" id="KW-0574">Periplasm</keyword>
<accession>A0A2T6ATD2</accession>
<feature type="chain" id="PRO_5015582702" evidence="4">
    <location>
        <begin position="21"/>
        <end position="372"/>
    </location>
</feature>
<dbReference type="GO" id="GO:0055085">
    <property type="term" value="P:transmembrane transport"/>
    <property type="evidence" value="ECO:0007669"/>
    <property type="project" value="InterPro"/>
</dbReference>
<dbReference type="PANTHER" id="PTHR33376:SF15">
    <property type="entry name" value="BLL6794 PROTEIN"/>
    <property type="match status" value="1"/>
</dbReference>
<dbReference type="Proteomes" id="UP000244224">
    <property type="component" value="Unassembled WGS sequence"/>
</dbReference>
<sequence length="372" mass="39657">MKRLLLGATLLPLLAGAASAETYQATNWMAPAHILNEFPYQEFAKDVAAASGGAMEIEVYSSGALVPAPTTMQGLADGVAQIGIVYPGYTPSELPLNNTINDMGFVAKDDLAAAFAWTELGLTNKKVQAEWSKNGGIFAGGYSTPFYNFICMSEIVTPADVAGKKVRVAGTAQTEWIQSLGGVPVSVPIGDVYSGLERGSIDCTMSDPTNLDKGNKFWEVAKTVNTLPMGVVVGATYVMNKDFWVGLEPAQRRIILDAMATGLARSQVAYHVGVQAALEGSKERGLKVTEPTQEMRDTLAAFQSQVASKLPAKAMAERGIDDPTDVLNDYTALEAKWTGLLADVDRTDADAVAAILKANLYDKIDENSFGLE</sequence>
<dbReference type="CDD" id="cd13666">
    <property type="entry name" value="PBP2_TRAP_DctP_like_1"/>
    <property type="match status" value="1"/>
</dbReference>
<feature type="signal peptide" evidence="4">
    <location>
        <begin position="1"/>
        <end position="20"/>
    </location>
</feature>
<dbReference type="GO" id="GO:0042597">
    <property type="term" value="C:periplasmic space"/>
    <property type="evidence" value="ECO:0007669"/>
    <property type="project" value="UniProtKB-SubCell"/>
</dbReference>
<keyword evidence="6" id="KW-1185">Reference proteome</keyword>
<name>A0A2T6ATD2_9RHOB</name>
<reference evidence="5 6" key="1">
    <citation type="submission" date="2018-04" db="EMBL/GenBank/DDBJ databases">
        <title>Genomic Encyclopedia of Archaeal and Bacterial Type Strains, Phase II (KMG-II): from individual species to whole genera.</title>
        <authorList>
            <person name="Goeker M."/>
        </authorList>
    </citation>
    <scope>NUCLEOTIDE SEQUENCE [LARGE SCALE GENOMIC DNA]</scope>
    <source>
        <strain evidence="5 6">DSM 21823</strain>
    </source>
</reference>
<evidence type="ECO:0000256" key="1">
    <source>
        <dbReference type="ARBA" id="ARBA00004418"/>
    </source>
</evidence>
<dbReference type="Gene3D" id="3.40.190.170">
    <property type="entry name" value="Bacterial extracellular solute-binding protein, family 7"/>
    <property type="match status" value="1"/>
</dbReference>
<protein>
    <submittedName>
        <fullName evidence="5">TRAP-type C4-dicarboxylate transport system substrate-binding protein</fullName>
    </submittedName>
</protein>
<evidence type="ECO:0000256" key="3">
    <source>
        <dbReference type="ARBA" id="ARBA00022764"/>
    </source>
</evidence>
<proteinExistence type="predicted"/>
<dbReference type="AlphaFoldDB" id="A0A2T6ATD2"/>
<keyword evidence="2 4" id="KW-0732">Signal</keyword>
<gene>
    <name evidence="5" type="ORF">C8N34_114101</name>
</gene>